<feature type="domain" description="CheB-type methylesterase" evidence="5">
    <location>
        <begin position="3"/>
        <end position="168"/>
    </location>
</feature>
<evidence type="ECO:0000256" key="3">
    <source>
        <dbReference type="ARBA" id="ARBA00048267"/>
    </source>
</evidence>
<comment type="caution">
    <text evidence="6">The sequence shown here is derived from an EMBL/GenBank/DDBJ whole genome shotgun (WGS) entry which is preliminary data.</text>
</comment>
<dbReference type="GO" id="GO:0005737">
    <property type="term" value="C:cytoplasm"/>
    <property type="evidence" value="ECO:0007669"/>
    <property type="project" value="InterPro"/>
</dbReference>
<dbReference type="GO" id="GO:0000156">
    <property type="term" value="F:phosphorelay response regulator activity"/>
    <property type="evidence" value="ECO:0007669"/>
    <property type="project" value="InterPro"/>
</dbReference>
<keyword evidence="7" id="KW-1185">Reference proteome</keyword>
<feature type="active site" evidence="4">
    <location>
        <position position="16"/>
    </location>
</feature>
<dbReference type="PANTHER" id="PTHR42872:SF3">
    <property type="entry name" value="PROTEIN-GLUTAMATE METHYLESTERASE_PROTEIN-GLUTAMINE GLUTAMINASE 1"/>
    <property type="match status" value="1"/>
</dbReference>
<dbReference type="EMBL" id="QWIV01000013">
    <property type="protein sequence ID" value="RMZ59852.1"/>
    <property type="molecule type" value="Genomic_DNA"/>
</dbReference>
<evidence type="ECO:0000259" key="5">
    <source>
        <dbReference type="PROSITE" id="PS50122"/>
    </source>
</evidence>
<dbReference type="PANTHER" id="PTHR42872">
    <property type="entry name" value="PROTEIN-GLUTAMATE METHYLESTERASE/PROTEIN-GLUTAMINE GLUTAMINASE"/>
    <property type="match status" value="1"/>
</dbReference>
<dbReference type="Gene3D" id="3.40.50.180">
    <property type="entry name" value="Methylesterase CheB, C-terminal domain"/>
    <property type="match status" value="1"/>
</dbReference>
<dbReference type="InterPro" id="IPR035909">
    <property type="entry name" value="CheB_C"/>
</dbReference>
<dbReference type="PROSITE" id="PS50122">
    <property type="entry name" value="CHEB"/>
    <property type="match status" value="1"/>
</dbReference>
<proteinExistence type="predicted"/>
<feature type="active site" evidence="4">
    <location>
        <position position="43"/>
    </location>
</feature>
<dbReference type="GO" id="GO:0006935">
    <property type="term" value="P:chemotaxis"/>
    <property type="evidence" value="ECO:0007669"/>
    <property type="project" value="UniProtKB-UniRule"/>
</dbReference>
<evidence type="ECO:0000256" key="2">
    <source>
        <dbReference type="ARBA" id="ARBA00039140"/>
    </source>
</evidence>
<dbReference type="CDD" id="cd16433">
    <property type="entry name" value="CheB"/>
    <property type="match status" value="1"/>
</dbReference>
<reference evidence="6 7" key="1">
    <citation type="submission" date="2018-08" db="EMBL/GenBank/DDBJ databases">
        <title>Chryseobacterium nematophagum: a novel matrix digesting pathogen of nematodes.</title>
        <authorList>
            <person name="Page A."/>
            <person name="Roberts M."/>
            <person name="Felix M.-A."/>
            <person name="Weir W."/>
        </authorList>
    </citation>
    <scope>NUCLEOTIDE SEQUENCE [LARGE SCALE GENOMIC DNA]</scope>
    <source>
        <strain evidence="6 7">JUb275</strain>
    </source>
</reference>
<evidence type="ECO:0000256" key="4">
    <source>
        <dbReference type="PROSITE-ProRule" id="PRU00050"/>
    </source>
</evidence>
<dbReference type="Proteomes" id="UP000267524">
    <property type="component" value="Unassembled WGS sequence"/>
</dbReference>
<protein>
    <recommendedName>
        <fullName evidence="2">protein-glutamate methylesterase</fullName>
        <ecNumber evidence="2">3.1.1.61</ecNumber>
    </recommendedName>
</protein>
<sequence length="190" mass="21278">MRPSKSKTELMIIGGSAGSLLVILPMVKKLNPEIGFSIVLVIHRKAPSNNVLLNLLKQFSAIDVIEVEDKTEIKNNTLYIVPADYHVLFENKNRMSLDSSEKMNYSRPSIDVTFKSAAEIYGENLIGVLLSGANADGVEGLEYIKRNNGKVWVQDPITAEVMYMPNQAKEKIKYDLLITPDNFADYINEL</sequence>
<keyword evidence="1 4" id="KW-0378">Hydrolase</keyword>
<evidence type="ECO:0000313" key="6">
    <source>
        <dbReference type="EMBL" id="RMZ59852.1"/>
    </source>
</evidence>
<gene>
    <name evidence="6" type="ORF">D1632_09595</name>
</gene>
<evidence type="ECO:0000313" key="7">
    <source>
        <dbReference type="Proteomes" id="UP000267524"/>
    </source>
</evidence>
<dbReference type="SUPFAM" id="SSF52738">
    <property type="entry name" value="Methylesterase CheB, C-terminal domain"/>
    <property type="match status" value="1"/>
</dbReference>
<dbReference type="EC" id="3.1.1.61" evidence="2"/>
<name>A0A3M7LED2_9FLAO</name>
<comment type="catalytic activity">
    <reaction evidence="3">
        <text>[protein]-L-glutamate 5-O-methyl ester + H2O = L-glutamyl-[protein] + methanol + H(+)</text>
        <dbReference type="Rhea" id="RHEA:23236"/>
        <dbReference type="Rhea" id="RHEA-COMP:10208"/>
        <dbReference type="Rhea" id="RHEA-COMP:10311"/>
        <dbReference type="ChEBI" id="CHEBI:15377"/>
        <dbReference type="ChEBI" id="CHEBI:15378"/>
        <dbReference type="ChEBI" id="CHEBI:17790"/>
        <dbReference type="ChEBI" id="CHEBI:29973"/>
        <dbReference type="ChEBI" id="CHEBI:82795"/>
        <dbReference type="EC" id="3.1.1.61"/>
    </reaction>
</comment>
<keyword evidence="4" id="KW-0145">Chemotaxis</keyword>
<dbReference type="AlphaFoldDB" id="A0A3M7LED2"/>
<accession>A0A3M7LED2</accession>
<feature type="active site" evidence="4">
    <location>
        <position position="136"/>
    </location>
</feature>
<evidence type="ECO:0000256" key="1">
    <source>
        <dbReference type="ARBA" id="ARBA00022801"/>
    </source>
</evidence>
<dbReference type="GO" id="GO:0008984">
    <property type="term" value="F:protein-glutamate methylesterase activity"/>
    <property type="evidence" value="ECO:0007669"/>
    <property type="project" value="UniProtKB-EC"/>
</dbReference>
<dbReference type="InterPro" id="IPR000673">
    <property type="entry name" value="Sig_transdc_resp-reg_Me-estase"/>
</dbReference>
<dbReference type="Pfam" id="PF01339">
    <property type="entry name" value="CheB_methylest"/>
    <property type="match status" value="1"/>
</dbReference>
<organism evidence="6 7">
    <name type="scientific">Chryseobacterium nematophagum</name>
    <dbReference type="NCBI Taxonomy" id="2305228"/>
    <lineage>
        <taxon>Bacteria</taxon>
        <taxon>Pseudomonadati</taxon>
        <taxon>Bacteroidota</taxon>
        <taxon>Flavobacteriia</taxon>
        <taxon>Flavobacteriales</taxon>
        <taxon>Weeksellaceae</taxon>
        <taxon>Chryseobacterium group</taxon>
        <taxon>Chryseobacterium</taxon>
    </lineage>
</organism>